<dbReference type="PANTHER" id="PTHR11070:SF2">
    <property type="entry name" value="ATP-DEPENDENT DNA HELICASE SRS2"/>
    <property type="match status" value="1"/>
</dbReference>
<evidence type="ECO:0000256" key="10">
    <source>
        <dbReference type="PROSITE-ProRule" id="PRU00560"/>
    </source>
</evidence>
<dbReference type="SUPFAM" id="SSF52540">
    <property type="entry name" value="P-loop containing nucleoside triphosphate hydrolases"/>
    <property type="match status" value="1"/>
</dbReference>
<evidence type="ECO:0000256" key="7">
    <source>
        <dbReference type="ARBA" id="ARBA00034808"/>
    </source>
</evidence>
<keyword evidence="3 10" id="KW-0347">Helicase</keyword>
<sequence length="1093" mass="120757">MAAHPDMQQAPRAYEINDAPADAARFVAAACDPTRSVVVEACAGSGKTWLLVARILRLLLAGTEPPQVLAITFTRKAAQEMHERLLQLLEELALGSDEQVATLLRERGIAEHELPAMLPQARALYDRVLRSPQGLSIDTFHSWFLRLIQIAPLASGVPHGYGLAESTGELAADAYGRFMQSLNAKENAQVREALLTLYQQVGDGRVRELLASFVDKRAEWWAAAESGIAPLDALRELCGDDAQCDARLTVWENDGLKQRLLRVASLLGQGSSENQKRATAIEKPLSDGASIDNFNLLANEFFDAAGKPRKNRTTKDLTRAAVDALGEDGVQALQTEFEALGAELRTLAQRSCEGLVLAFNEALFTVGTAYLDIYQAVKAEQRVFDFADLEWHAWRLLANTEHAAYLQSRLDARYRHVLLDEFQDTNPLQWNIVQSWLAAYGDDAQRPSMFVVGDPKQSIYRFRRAEPRVFKAALELLTAQGAASLRTNQTRRNARGIVAAMNLAFIDNPLYQPQTTLSQDEGEVWRLPLVEQAETEKAAWSPDSLRDPLSTAREDEEDARRLEEGRQVARALHQARAARGVRWSDVMLLVKKRTHLAAYESALREAGIPFASDRRGGLLDSLEIADLIALLTFLITPHDDLALAHVLKSPIVGAEDEDLIALAQERERSWWERLCAMTAGLASPALQRGHALLQRWLALAPQLPVHDLLDRILHEGQIVVRYVQAASPLVRSQVCGNIQAFTELALNMDAGRYPSLPRFIDALRRLRKSAESDAPDEADIDAAADAVRILTIHGSKGLEASIVVILDANHSSDAADNIGILCDWPQDSAYPVHFSAYHRKAERGAARDSLFAQEEALGEQENRNLLYVAATRARHLLIVSGVANGSKGVKDDSWYARFAAVEAHAPDTTAAINTMSAGAVEFDWPLFEPPSLPAPASDRPPAFTSEEIEEGIALHALMEKLTHRPQWPIPAVDAELVAGWLSCKPVLARTVSGQAQVILACADLVRFFDPAQHRFARNEMDVITGDGSVRFDRIVMFDDELWILDYKRNLLDSERAAYTQQLARYRVAAAAVFPDVAIRAALITVDGRMTEIV</sequence>
<evidence type="ECO:0000313" key="15">
    <source>
        <dbReference type="Proteomes" id="UP000620266"/>
    </source>
</evidence>
<evidence type="ECO:0000256" key="1">
    <source>
        <dbReference type="ARBA" id="ARBA00022741"/>
    </source>
</evidence>
<dbReference type="GO" id="GO:0016787">
    <property type="term" value="F:hydrolase activity"/>
    <property type="evidence" value="ECO:0007669"/>
    <property type="project" value="UniProtKB-UniRule"/>
</dbReference>
<evidence type="ECO:0000256" key="2">
    <source>
        <dbReference type="ARBA" id="ARBA00022801"/>
    </source>
</evidence>
<dbReference type="InterPro" id="IPR000212">
    <property type="entry name" value="DNA_helicase_UvrD/REP"/>
</dbReference>
<gene>
    <name evidence="14" type="ORF">GCM10007205_17780</name>
</gene>
<dbReference type="GO" id="GO:0005829">
    <property type="term" value="C:cytosol"/>
    <property type="evidence" value="ECO:0007669"/>
    <property type="project" value="TreeGrafter"/>
</dbReference>
<accession>A0A8J2ULY4</accession>
<dbReference type="Pfam" id="PF00580">
    <property type="entry name" value="UvrD-helicase"/>
    <property type="match status" value="1"/>
</dbReference>
<evidence type="ECO:0000259" key="12">
    <source>
        <dbReference type="PROSITE" id="PS51198"/>
    </source>
</evidence>
<evidence type="ECO:0000313" key="14">
    <source>
        <dbReference type="EMBL" id="GGC09077.1"/>
    </source>
</evidence>
<dbReference type="GO" id="GO:0003677">
    <property type="term" value="F:DNA binding"/>
    <property type="evidence" value="ECO:0007669"/>
    <property type="project" value="InterPro"/>
</dbReference>
<dbReference type="PROSITE" id="PS51198">
    <property type="entry name" value="UVRD_HELICASE_ATP_BIND"/>
    <property type="match status" value="1"/>
</dbReference>
<name>A0A8J2ULY4_9BURK</name>
<keyword evidence="2 10" id="KW-0378">Hydrolase</keyword>
<keyword evidence="15" id="KW-1185">Reference proteome</keyword>
<feature type="domain" description="UvrD-like helicase ATP-binding" evidence="12">
    <location>
        <begin position="20"/>
        <end position="494"/>
    </location>
</feature>
<evidence type="ECO:0000256" key="4">
    <source>
        <dbReference type="ARBA" id="ARBA00022840"/>
    </source>
</evidence>
<protein>
    <recommendedName>
        <fullName evidence="7">DNA 3'-5' helicase</fullName>
        <ecNumber evidence="7">5.6.2.4</ecNumber>
    </recommendedName>
    <alternativeName>
        <fullName evidence="8">DNA 3'-5' helicase II</fullName>
    </alternativeName>
</protein>
<dbReference type="PROSITE" id="PS51217">
    <property type="entry name" value="UVRD_HELICASE_CTER"/>
    <property type="match status" value="1"/>
</dbReference>
<dbReference type="Pfam" id="PF12705">
    <property type="entry name" value="PDDEXK_1"/>
    <property type="match status" value="1"/>
</dbReference>
<evidence type="ECO:0000256" key="9">
    <source>
        <dbReference type="ARBA" id="ARBA00048988"/>
    </source>
</evidence>
<dbReference type="Proteomes" id="UP000620266">
    <property type="component" value="Unassembled WGS sequence"/>
</dbReference>
<dbReference type="EC" id="5.6.2.4" evidence="7"/>
<dbReference type="InterPro" id="IPR014016">
    <property type="entry name" value="UvrD-like_ATP-bd"/>
</dbReference>
<dbReference type="InterPro" id="IPR038726">
    <property type="entry name" value="PDDEXK_AddAB-type"/>
</dbReference>
<feature type="binding site" evidence="10">
    <location>
        <begin position="41"/>
        <end position="48"/>
    </location>
    <ligand>
        <name>ATP</name>
        <dbReference type="ChEBI" id="CHEBI:30616"/>
    </ligand>
</feature>
<comment type="catalytic activity">
    <reaction evidence="6">
        <text>Couples ATP hydrolysis with the unwinding of duplex DNA by translocating in the 3'-5' direction.</text>
        <dbReference type="EC" id="5.6.2.4"/>
    </reaction>
</comment>
<feature type="domain" description="UvrD-like helicase C-terminal" evidence="13">
    <location>
        <begin position="495"/>
        <end position="797"/>
    </location>
</feature>
<dbReference type="InterPro" id="IPR027417">
    <property type="entry name" value="P-loop_NTPase"/>
</dbReference>
<dbReference type="Gene3D" id="1.10.486.10">
    <property type="entry name" value="PCRA, domain 4"/>
    <property type="match status" value="1"/>
</dbReference>
<organism evidence="14 15">
    <name type="scientific">Oxalicibacterium flavum</name>
    <dbReference type="NCBI Taxonomy" id="179467"/>
    <lineage>
        <taxon>Bacteria</taxon>
        <taxon>Pseudomonadati</taxon>
        <taxon>Pseudomonadota</taxon>
        <taxon>Betaproteobacteria</taxon>
        <taxon>Burkholderiales</taxon>
        <taxon>Oxalobacteraceae</taxon>
        <taxon>Oxalicibacterium</taxon>
    </lineage>
</organism>
<dbReference type="GO" id="GO:0005524">
    <property type="term" value="F:ATP binding"/>
    <property type="evidence" value="ECO:0007669"/>
    <property type="project" value="UniProtKB-UniRule"/>
</dbReference>
<keyword evidence="1 10" id="KW-0547">Nucleotide-binding</keyword>
<reference evidence="14" key="1">
    <citation type="journal article" date="2014" name="Int. J. Syst. Evol. Microbiol.">
        <title>Complete genome sequence of Corynebacterium casei LMG S-19264T (=DSM 44701T), isolated from a smear-ripened cheese.</title>
        <authorList>
            <consortium name="US DOE Joint Genome Institute (JGI-PGF)"/>
            <person name="Walter F."/>
            <person name="Albersmeier A."/>
            <person name="Kalinowski J."/>
            <person name="Ruckert C."/>
        </authorList>
    </citation>
    <scope>NUCLEOTIDE SEQUENCE</scope>
    <source>
        <strain evidence="14">CCM 7086</strain>
    </source>
</reference>
<keyword evidence="5" id="KW-0413">Isomerase</keyword>
<evidence type="ECO:0000259" key="13">
    <source>
        <dbReference type="PROSITE" id="PS51217"/>
    </source>
</evidence>
<comment type="caution">
    <text evidence="14">The sequence shown here is derived from an EMBL/GenBank/DDBJ whole genome shotgun (WGS) entry which is preliminary data.</text>
</comment>
<evidence type="ECO:0000256" key="3">
    <source>
        <dbReference type="ARBA" id="ARBA00022806"/>
    </source>
</evidence>
<dbReference type="PANTHER" id="PTHR11070">
    <property type="entry name" value="UVRD / RECB / PCRA DNA HELICASE FAMILY MEMBER"/>
    <property type="match status" value="1"/>
</dbReference>
<comment type="catalytic activity">
    <reaction evidence="9">
        <text>ATP + H2O = ADP + phosphate + H(+)</text>
        <dbReference type="Rhea" id="RHEA:13065"/>
        <dbReference type="ChEBI" id="CHEBI:15377"/>
        <dbReference type="ChEBI" id="CHEBI:15378"/>
        <dbReference type="ChEBI" id="CHEBI:30616"/>
        <dbReference type="ChEBI" id="CHEBI:43474"/>
        <dbReference type="ChEBI" id="CHEBI:456216"/>
        <dbReference type="EC" id="5.6.2.4"/>
    </reaction>
</comment>
<dbReference type="EMBL" id="BMCG01000003">
    <property type="protein sequence ID" value="GGC09077.1"/>
    <property type="molecule type" value="Genomic_DNA"/>
</dbReference>
<evidence type="ECO:0000256" key="8">
    <source>
        <dbReference type="ARBA" id="ARBA00034923"/>
    </source>
</evidence>
<evidence type="ECO:0000256" key="11">
    <source>
        <dbReference type="SAM" id="MobiDB-lite"/>
    </source>
</evidence>
<dbReference type="AlphaFoldDB" id="A0A8J2ULY4"/>
<reference evidence="14" key="2">
    <citation type="submission" date="2020-09" db="EMBL/GenBank/DDBJ databases">
        <authorList>
            <person name="Sun Q."/>
            <person name="Sedlacek I."/>
        </authorList>
    </citation>
    <scope>NUCLEOTIDE SEQUENCE</scope>
    <source>
        <strain evidence="14">CCM 7086</strain>
    </source>
</reference>
<dbReference type="Gene3D" id="3.40.50.300">
    <property type="entry name" value="P-loop containing nucleotide triphosphate hydrolases"/>
    <property type="match status" value="4"/>
</dbReference>
<keyword evidence="4 10" id="KW-0067">ATP-binding</keyword>
<feature type="region of interest" description="Disordered" evidence="11">
    <location>
        <begin position="536"/>
        <end position="560"/>
    </location>
</feature>
<dbReference type="RefSeq" id="WP_188395860.1">
    <property type="nucleotide sequence ID" value="NZ_BMCG01000003.1"/>
</dbReference>
<dbReference type="GO" id="GO:0043138">
    <property type="term" value="F:3'-5' DNA helicase activity"/>
    <property type="evidence" value="ECO:0007669"/>
    <property type="project" value="UniProtKB-EC"/>
</dbReference>
<dbReference type="GO" id="GO:0000725">
    <property type="term" value="P:recombinational repair"/>
    <property type="evidence" value="ECO:0007669"/>
    <property type="project" value="TreeGrafter"/>
</dbReference>
<evidence type="ECO:0000256" key="5">
    <source>
        <dbReference type="ARBA" id="ARBA00023235"/>
    </source>
</evidence>
<evidence type="ECO:0000256" key="6">
    <source>
        <dbReference type="ARBA" id="ARBA00034617"/>
    </source>
</evidence>
<dbReference type="InterPro" id="IPR014017">
    <property type="entry name" value="DNA_helicase_UvrD-like_C"/>
</dbReference>
<dbReference type="Pfam" id="PF13361">
    <property type="entry name" value="UvrD_C"/>
    <property type="match status" value="1"/>
</dbReference>
<proteinExistence type="predicted"/>
<dbReference type="GO" id="GO:0033202">
    <property type="term" value="C:DNA helicase complex"/>
    <property type="evidence" value="ECO:0007669"/>
    <property type="project" value="TreeGrafter"/>
</dbReference>